<dbReference type="Proteomes" id="UP000257109">
    <property type="component" value="Unassembled WGS sequence"/>
</dbReference>
<feature type="non-terminal residue" evidence="2">
    <location>
        <position position="1"/>
    </location>
</feature>
<accession>A0A371FKT6</accession>
<dbReference type="AlphaFoldDB" id="A0A371FKT6"/>
<evidence type="ECO:0000313" key="2">
    <source>
        <dbReference type="EMBL" id="RDX78916.1"/>
    </source>
</evidence>
<organism evidence="2 3">
    <name type="scientific">Mucuna pruriens</name>
    <name type="common">Velvet bean</name>
    <name type="synonym">Dolichos pruriens</name>
    <dbReference type="NCBI Taxonomy" id="157652"/>
    <lineage>
        <taxon>Eukaryota</taxon>
        <taxon>Viridiplantae</taxon>
        <taxon>Streptophyta</taxon>
        <taxon>Embryophyta</taxon>
        <taxon>Tracheophyta</taxon>
        <taxon>Spermatophyta</taxon>
        <taxon>Magnoliopsida</taxon>
        <taxon>eudicotyledons</taxon>
        <taxon>Gunneridae</taxon>
        <taxon>Pentapetalae</taxon>
        <taxon>rosids</taxon>
        <taxon>fabids</taxon>
        <taxon>Fabales</taxon>
        <taxon>Fabaceae</taxon>
        <taxon>Papilionoideae</taxon>
        <taxon>50 kb inversion clade</taxon>
        <taxon>NPAAA clade</taxon>
        <taxon>indigoferoid/millettioid clade</taxon>
        <taxon>Phaseoleae</taxon>
        <taxon>Mucuna</taxon>
    </lineage>
</organism>
<keyword evidence="3" id="KW-1185">Reference proteome</keyword>
<sequence>MPCRRTHEVLVSLPQVHLVEDYKEIFELISAPLRHVDEEVLKGAFMNGLKEVRAEVRLHSLGDLGTLMILVQRVEERNRILGRPALESLWIVLNDPDKGESGGVTSEEVVQRDRCK</sequence>
<reference evidence="2" key="1">
    <citation type="submission" date="2018-05" db="EMBL/GenBank/DDBJ databases">
        <title>Draft genome of Mucuna pruriens seed.</title>
        <authorList>
            <person name="Nnadi N.E."/>
            <person name="Vos R."/>
            <person name="Hasami M.H."/>
            <person name="Devisetty U.K."/>
            <person name="Aguiy J.C."/>
        </authorList>
    </citation>
    <scope>NUCLEOTIDE SEQUENCE [LARGE SCALE GENOMIC DNA]</scope>
    <source>
        <strain evidence="2">JCA_2017</strain>
    </source>
</reference>
<comment type="caution">
    <text evidence="2">The sequence shown here is derived from an EMBL/GenBank/DDBJ whole genome shotgun (WGS) entry which is preliminary data.</text>
</comment>
<proteinExistence type="predicted"/>
<feature type="region of interest" description="Disordered" evidence="1">
    <location>
        <begin position="95"/>
        <end position="116"/>
    </location>
</feature>
<dbReference type="OrthoDB" id="1435174at2759"/>
<protein>
    <submittedName>
        <fullName evidence="2">Uncharacterized protein</fullName>
    </submittedName>
</protein>
<gene>
    <name evidence="2" type="ORF">CR513_40732</name>
</gene>
<name>A0A371FKT6_MUCPR</name>
<evidence type="ECO:0000256" key="1">
    <source>
        <dbReference type="SAM" id="MobiDB-lite"/>
    </source>
</evidence>
<dbReference type="EMBL" id="QJKJ01008699">
    <property type="protein sequence ID" value="RDX78916.1"/>
    <property type="molecule type" value="Genomic_DNA"/>
</dbReference>
<evidence type="ECO:0000313" key="3">
    <source>
        <dbReference type="Proteomes" id="UP000257109"/>
    </source>
</evidence>